<protein>
    <recommendedName>
        <fullName evidence="1">Transposable element P transposase-like GTP-binding insertion domain-containing protein</fullName>
    </recommendedName>
</protein>
<dbReference type="Pfam" id="PF21788">
    <property type="entry name" value="TNP-like_GBD"/>
    <property type="match status" value="1"/>
</dbReference>
<dbReference type="InterPro" id="IPR048366">
    <property type="entry name" value="TNP-like_GBD"/>
</dbReference>
<accession>A0A9P0CVA7</accession>
<dbReference type="AlphaFoldDB" id="A0A9P0CVA7"/>
<dbReference type="OrthoDB" id="8059068at2759"/>
<keyword evidence="3" id="KW-1185">Reference proteome</keyword>
<reference evidence="2" key="1">
    <citation type="submission" date="2022-01" db="EMBL/GenBank/DDBJ databases">
        <authorList>
            <person name="King R."/>
        </authorList>
    </citation>
    <scope>NUCLEOTIDE SEQUENCE</scope>
</reference>
<dbReference type="EMBL" id="OV651814">
    <property type="protein sequence ID" value="CAH1106858.1"/>
    <property type="molecule type" value="Genomic_DNA"/>
</dbReference>
<evidence type="ECO:0000313" key="2">
    <source>
        <dbReference type="EMBL" id="CAH1106858.1"/>
    </source>
</evidence>
<organism evidence="2 3">
    <name type="scientific">Psylliodes chrysocephalus</name>
    <dbReference type="NCBI Taxonomy" id="3402493"/>
    <lineage>
        <taxon>Eukaryota</taxon>
        <taxon>Metazoa</taxon>
        <taxon>Ecdysozoa</taxon>
        <taxon>Arthropoda</taxon>
        <taxon>Hexapoda</taxon>
        <taxon>Insecta</taxon>
        <taxon>Pterygota</taxon>
        <taxon>Neoptera</taxon>
        <taxon>Endopterygota</taxon>
        <taxon>Coleoptera</taxon>
        <taxon>Polyphaga</taxon>
        <taxon>Cucujiformia</taxon>
        <taxon>Chrysomeloidea</taxon>
        <taxon>Chrysomelidae</taxon>
        <taxon>Galerucinae</taxon>
        <taxon>Alticini</taxon>
        <taxon>Psylliodes</taxon>
    </lineage>
</organism>
<sequence length="313" mass="36806">MGATKTKPTIEIGEQLLFTVFDEPRLLKSLQNNFMNKKLQFVVEGKYFSWTDVTNTYIDERSITTRTMLRNYALSHFSVKLSKDACKIFFKIVAAPIIIVVSTKQLNNSTSLNTVEFIENINKIFDSLNSRVLQYPNPFKGPLSIYTSIDTLEKGIKYFQSIDVLENNKIRNNIYCFEGFQWTLTSISLLWENVKSQRITYLLTSFLNSVIKNRDGYNSTLIVRQCQIAIQQNINIRLQMATDTGIVRFVKMKHLILWKLKKVHFILKKTENQEEAEKKKIKGKFKLRQGKLKLRQEKLKLRQEKFWKKKMYV</sequence>
<feature type="domain" description="Transposable element P transposase-like GTP-binding insertion" evidence="1">
    <location>
        <begin position="26"/>
        <end position="133"/>
    </location>
</feature>
<gene>
    <name evidence="2" type="ORF">PSYICH_LOCUS6376</name>
</gene>
<name>A0A9P0CVA7_9CUCU</name>
<proteinExistence type="predicted"/>
<dbReference type="Proteomes" id="UP001153636">
    <property type="component" value="Chromosome 2"/>
</dbReference>
<evidence type="ECO:0000259" key="1">
    <source>
        <dbReference type="Pfam" id="PF21788"/>
    </source>
</evidence>
<evidence type="ECO:0000313" key="3">
    <source>
        <dbReference type="Proteomes" id="UP001153636"/>
    </source>
</evidence>